<reference evidence="11" key="2">
    <citation type="journal article" date="2023" name="Int. J. Mol. Sci.">
        <title>De Novo Assembly and Annotation of 11 Diverse Shrub Willow (Salix) Genomes Reveals Novel Gene Organization in Sex-Linked Regions.</title>
        <authorList>
            <person name="Hyden B."/>
            <person name="Feng K."/>
            <person name="Yates T.B."/>
            <person name="Jawdy S."/>
            <person name="Cereghino C."/>
            <person name="Smart L.B."/>
            <person name="Muchero W."/>
        </authorList>
    </citation>
    <scope>NUCLEOTIDE SEQUENCE</scope>
    <source>
        <tissue evidence="11">Shoot tip</tissue>
    </source>
</reference>
<evidence type="ECO:0000256" key="1">
    <source>
        <dbReference type="ARBA" id="ARBA00001924"/>
    </source>
</evidence>
<evidence type="ECO:0000313" key="12">
    <source>
        <dbReference type="Proteomes" id="UP001151532"/>
    </source>
</evidence>
<evidence type="ECO:0000259" key="10">
    <source>
        <dbReference type="Pfam" id="PF20256"/>
    </source>
</evidence>
<dbReference type="SUPFAM" id="SSF56003">
    <property type="entry name" value="Molybdenum cofactor-binding domain"/>
    <property type="match status" value="1"/>
</dbReference>
<dbReference type="InterPro" id="IPR046867">
    <property type="entry name" value="AldOxase/xan_DH_MoCoBD2"/>
</dbReference>
<dbReference type="Proteomes" id="UP001151532">
    <property type="component" value="Chromosome 9"/>
</dbReference>
<evidence type="ECO:0000256" key="9">
    <source>
        <dbReference type="ARBA" id="ARBA00034078"/>
    </source>
</evidence>
<dbReference type="GO" id="GO:0016491">
    <property type="term" value="F:oxidoreductase activity"/>
    <property type="evidence" value="ECO:0007669"/>
    <property type="project" value="UniProtKB-KW"/>
</dbReference>
<dbReference type="Gene3D" id="3.30.365.10">
    <property type="entry name" value="Aldehyde oxidase/xanthine dehydrogenase, molybdopterin binding domain"/>
    <property type="match status" value="2"/>
</dbReference>
<organism evidence="11 12">
    <name type="scientific">Salix purpurea</name>
    <name type="common">Purple osier willow</name>
    <dbReference type="NCBI Taxonomy" id="77065"/>
    <lineage>
        <taxon>Eukaryota</taxon>
        <taxon>Viridiplantae</taxon>
        <taxon>Streptophyta</taxon>
        <taxon>Embryophyta</taxon>
        <taxon>Tracheophyta</taxon>
        <taxon>Spermatophyta</taxon>
        <taxon>Magnoliopsida</taxon>
        <taxon>eudicotyledons</taxon>
        <taxon>Gunneridae</taxon>
        <taxon>Pentapetalae</taxon>
        <taxon>rosids</taxon>
        <taxon>fabids</taxon>
        <taxon>Malpighiales</taxon>
        <taxon>Salicaceae</taxon>
        <taxon>Saliceae</taxon>
        <taxon>Salix</taxon>
    </lineage>
</organism>
<sequence length="202" mass="21795">MEVLRWAKALHTKVAQVAASAFNIPLSSVFISETSTDKVPNTSPTAASASSDLYGAAVLDACEQIKARMEPVALKHNFSSFAELAGACYMQRIDLSAHGFYITPDIGFDWTNLTANIILDLGYSINPAIDVGQIEGAFIQGLGWVAMEELKWGDAAHKWIPPGCLYTSGPGSYKIPSMNDVPFKFSVSLLKGHPNVKGYPLI</sequence>
<evidence type="ECO:0000256" key="7">
    <source>
        <dbReference type="ARBA" id="ARBA00023004"/>
    </source>
</evidence>
<keyword evidence="5" id="KW-0479">Metal-binding</keyword>
<evidence type="ECO:0000313" key="11">
    <source>
        <dbReference type="EMBL" id="KAJ6692027.1"/>
    </source>
</evidence>
<comment type="similarity">
    <text evidence="3">Belongs to the xanthine dehydrogenase family.</text>
</comment>
<keyword evidence="6" id="KW-0560">Oxidoreductase</keyword>
<evidence type="ECO:0000256" key="3">
    <source>
        <dbReference type="ARBA" id="ARBA00006849"/>
    </source>
</evidence>
<evidence type="ECO:0000256" key="4">
    <source>
        <dbReference type="ARBA" id="ARBA00022714"/>
    </source>
</evidence>
<keyword evidence="12" id="KW-1185">Reference proteome</keyword>
<comment type="cofactor">
    <cofactor evidence="9">
        <name>[2Fe-2S] cluster</name>
        <dbReference type="ChEBI" id="CHEBI:190135"/>
    </cofactor>
</comment>
<keyword evidence="7" id="KW-0408">Iron</keyword>
<dbReference type="Pfam" id="PF20256">
    <property type="entry name" value="MoCoBD_2"/>
    <property type="match status" value="1"/>
</dbReference>
<comment type="caution">
    <text evidence="11">The sequence shown here is derived from an EMBL/GenBank/DDBJ whole genome shotgun (WGS) entry which is preliminary data.</text>
</comment>
<comment type="cofactor">
    <cofactor evidence="2">
        <name>FAD</name>
        <dbReference type="ChEBI" id="CHEBI:57692"/>
    </cofactor>
</comment>
<dbReference type="PANTHER" id="PTHR45444:SF3">
    <property type="entry name" value="XANTHINE DEHYDROGENASE"/>
    <property type="match status" value="1"/>
</dbReference>
<feature type="domain" description="Aldehyde oxidase/xanthine dehydrogenase second molybdopterin binding" evidence="10">
    <location>
        <begin position="10"/>
        <end position="112"/>
    </location>
</feature>
<keyword evidence="8" id="KW-0411">Iron-sulfur</keyword>
<comment type="cofactor">
    <cofactor evidence="1">
        <name>Mo-molybdopterin</name>
        <dbReference type="ChEBI" id="CHEBI:71302"/>
    </cofactor>
</comment>
<evidence type="ECO:0000256" key="5">
    <source>
        <dbReference type="ARBA" id="ARBA00022723"/>
    </source>
</evidence>
<dbReference type="GO" id="GO:0051537">
    <property type="term" value="F:2 iron, 2 sulfur cluster binding"/>
    <property type="evidence" value="ECO:0007669"/>
    <property type="project" value="UniProtKB-KW"/>
</dbReference>
<evidence type="ECO:0000256" key="8">
    <source>
        <dbReference type="ARBA" id="ARBA00023014"/>
    </source>
</evidence>
<keyword evidence="4" id="KW-0001">2Fe-2S</keyword>
<proteinExistence type="inferred from homology"/>
<dbReference type="OrthoDB" id="8300278at2759"/>
<reference evidence="11" key="1">
    <citation type="submission" date="2022-11" db="EMBL/GenBank/DDBJ databases">
        <authorList>
            <person name="Hyden B.L."/>
            <person name="Feng K."/>
            <person name="Yates T."/>
            <person name="Jawdy S."/>
            <person name="Smart L.B."/>
            <person name="Muchero W."/>
        </authorList>
    </citation>
    <scope>NUCLEOTIDE SEQUENCE</scope>
    <source>
        <tissue evidence="11">Shoot tip</tissue>
    </source>
</reference>
<evidence type="ECO:0000256" key="6">
    <source>
        <dbReference type="ARBA" id="ARBA00023002"/>
    </source>
</evidence>
<gene>
    <name evidence="11" type="ORF">OIU79_013901</name>
</gene>
<name>A0A9Q0SW82_SALPP</name>
<accession>A0A9Q0SW82</accession>
<dbReference type="PANTHER" id="PTHR45444">
    <property type="entry name" value="XANTHINE DEHYDROGENASE"/>
    <property type="match status" value="1"/>
</dbReference>
<dbReference type="EMBL" id="JAPFFK010000018">
    <property type="protein sequence ID" value="KAJ6692027.1"/>
    <property type="molecule type" value="Genomic_DNA"/>
</dbReference>
<dbReference type="InterPro" id="IPR016208">
    <property type="entry name" value="Ald_Oxase/xanthine_DH-like"/>
</dbReference>
<dbReference type="InterPro" id="IPR037165">
    <property type="entry name" value="AldOxase/xan_DH_Mopterin-bd_sf"/>
</dbReference>
<evidence type="ECO:0000256" key="2">
    <source>
        <dbReference type="ARBA" id="ARBA00001974"/>
    </source>
</evidence>
<dbReference type="AlphaFoldDB" id="A0A9Q0SW82"/>
<dbReference type="GO" id="GO:0005506">
    <property type="term" value="F:iron ion binding"/>
    <property type="evidence" value="ECO:0007669"/>
    <property type="project" value="InterPro"/>
</dbReference>
<protein>
    <submittedName>
        <fullName evidence="11">XANTHINE DEHYDROGENASE</fullName>
    </submittedName>
</protein>
<dbReference type="FunFam" id="3.30.365.10:FF:000002">
    <property type="entry name" value="Xanthine dehydrogenase oxidase"/>
    <property type="match status" value="1"/>
</dbReference>